<sequence>MDFGERITFSFKRESRSLYNYIERHLKKMKYQTINLKKICFVCQKEPLFESYINSCNILCVSVFMNEDDYISRAKDNLNSYFIYLLTIGIEKCNTTHFLPKDEMIYTIDNFKNSRYINDMDIQEKRAHKYRIDCIVKCQLSIDEFTLDIEFKQQLKTIYRENVITDIPNEYVFNYHLKDLLLIDDDDCNH</sequence>
<protein>
    <submittedName>
        <fullName evidence="1">Uncharacterized protein</fullName>
    </submittedName>
</protein>
<evidence type="ECO:0000313" key="2">
    <source>
        <dbReference type="Proteomes" id="UP000292187"/>
    </source>
</evidence>
<accession>A0A7Z7YK29</accession>
<organism evidence="1 2">
    <name type="scientific">Escherichia albertii</name>
    <dbReference type="NCBI Taxonomy" id="208962"/>
    <lineage>
        <taxon>Bacteria</taxon>
        <taxon>Pseudomonadati</taxon>
        <taxon>Pseudomonadota</taxon>
        <taxon>Gammaproteobacteria</taxon>
        <taxon>Enterobacterales</taxon>
        <taxon>Enterobacteriaceae</taxon>
        <taxon>Escherichia</taxon>
    </lineage>
</organism>
<comment type="caution">
    <text evidence="1">The sequence shown here is derived from an EMBL/GenBank/DDBJ whole genome shotgun (WGS) entry which is preliminary data.</text>
</comment>
<dbReference type="EMBL" id="SIZV01000027">
    <property type="protein sequence ID" value="TBR49611.1"/>
    <property type="molecule type" value="Genomic_DNA"/>
</dbReference>
<dbReference type="Proteomes" id="UP000292187">
    <property type="component" value="Unassembled WGS sequence"/>
</dbReference>
<evidence type="ECO:0000313" key="1">
    <source>
        <dbReference type="EMBL" id="TBR49611.1"/>
    </source>
</evidence>
<dbReference type="RefSeq" id="WP_131109675.1">
    <property type="nucleotide sequence ID" value="NZ_CP099890.1"/>
</dbReference>
<gene>
    <name evidence="1" type="ORF">EYS06_18585</name>
</gene>
<reference evidence="1 2" key="1">
    <citation type="submission" date="2019-02" db="EMBL/GenBank/DDBJ databases">
        <title>Draft genome sequence of Escherichia albertii strain Mex-12/320a, isolated from an infant with diarrhea, harboring virulence genes associated with diarrheagenic strains of enteropathogenic E. coli.</title>
        <authorList>
            <person name="Maldonado-Puga S."/>
            <person name="Meza-Segura M."/>
            <person name="Zaidi M.B."/>
            <person name="Estrada-Garcia T."/>
        </authorList>
    </citation>
    <scope>NUCLEOTIDE SEQUENCE [LARGE SCALE GENOMIC DNA]</scope>
    <source>
        <strain evidence="1 2">Mex-12/320a</strain>
    </source>
</reference>
<name>A0A7Z7YK29_ESCAL</name>
<proteinExistence type="predicted"/>
<dbReference type="AlphaFoldDB" id="A0A7Z7YK29"/>